<feature type="transmembrane region" description="Helical" evidence="2">
    <location>
        <begin position="17"/>
        <end position="41"/>
    </location>
</feature>
<dbReference type="EnsemblPlants" id="LPERR01G12250.1">
    <property type="protein sequence ID" value="LPERR01G12250.1"/>
    <property type="gene ID" value="LPERR01G12250"/>
</dbReference>
<keyword evidence="4" id="KW-1185">Reference proteome</keyword>
<dbReference type="Proteomes" id="UP000032180">
    <property type="component" value="Chromosome 1"/>
</dbReference>
<dbReference type="eggNOG" id="ENOG502R5YJ">
    <property type="taxonomic scope" value="Eukaryota"/>
</dbReference>
<dbReference type="Gramene" id="LPERR01G12250.1">
    <property type="protein sequence ID" value="LPERR01G12250.1"/>
    <property type="gene ID" value="LPERR01G12250"/>
</dbReference>
<dbReference type="HOGENOM" id="CLU_147649_0_0_1"/>
<accession>A0A0D9V0A7</accession>
<evidence type="ECO:0000313" key="3">
    <source>
        <dbReference type="EnsemblPlants" id="LPERR01G12250.1"/>
    </source>
</evidence>
<reference evidence="3" key="3">
    <citation type="submission" date="2015-04" db="UniProtKB">
        <authorList>
            <consortium name="EnsemblPlants"/>
        </authorList>
    </citation>
    <scope>IDENTIFICATION</scope>
</reference>
<dbReference type="AlphaFoldDB" id="A0A0D9V0A7"/>
<name>A0A0D9V0A7_9ORYZ</name>
<protein>
    <submittedName>
        <fullName evidence="3">Uncharacterized protein</fullName>
    </submittedName>
</protein>
<keyword evidence="2" id="KW-1133">Transmembrane helix</keyword>
<organism evidence="3 4">
    <name type="scientific">Leersia perrieri</name>
    <dbReference type="NCBI Taxonomy" id="77586"/>
    <lineage>
        <taxon>Eukaryota</taxon>
        <taxon>Viridiplantae</taxon>
        <taxon>Streptophyta</taxon>
        <taxon>Embryophyta</taxon>
        <taxon>Tracheophyta</taxon>
        <taxon>Spermatophyta</taxon>
        <taxon>Magnoliopsida</taxon>
        <taxon>Liliopsida</taxon>
        <taxon>Poales</taxon>
        <taxon>Poaceae</taxon>
        <taxon>BOP clade</taxon>
        <taxon>Oryzoideae</taxon>
        <taxon>Oryzeae</taxon>
        <taxon>Oryzinae</taxon>
        <taxon>Leersia</taxon>
    </lineage>
</organism>
<dbReference type="PANTHER" id="PTHR34268:SF14">
    <property type="entry name" value="OS01G0321850 PROTEIN"/>
    <property type="match status" value="1"/>
</dbReference>
<sequence length="117" mass="12545">MDHFELQLEGHETLVKFAAFIVVQALVYLILSDFSGVFSGAGGSRSASFRRLLERSDSARLMAALLAEMPRLIGGGEPSSPAGSQLLLREGPSSNDGRGDMDAVELELILIRCSFSS</sequence>
<keyword evidence="2" id="KW-0812">Transmembrane</keyword>
<reference evidence="3 4" key="1">
    <citation type="submission" date="2012-08" db="EMBL/GenBank/DDBJ databases">
        <title>Oryza genome evolution.</title>
        <authorList>
            <person name="Wing R.A."/>
        </authorList>
    </citation>
    <scope>NUCLEOTIDE SEQUENCE</scope>
</reference>
<dbReference type="PANTHER" id="PTHR34268">
    <property type="entry name" value="OS01G0321850 PROTEIN"/>
    <property type="match status" value="1"/>
</dbReference>
<evidence type="ECO:0000256" key="1">
    <source>
        <dbReference type="SAM" id="MobiDB-lite"/>
    </source>
</evidence>
<reference evidence="4" key="2">
    <citation type="submission" date="2013-12" db="EMBL/GenBank/DDBJ databases">
        <authorList>
            <person name="Yu Y."/>
            <person name="Lee S."/>
            <person name="de Baynast K."/>
            <person name="Wissotski M."/>
            <person name="Liu L."/>
            <person name="Talag J."/>
            <person name="Goicoechea J."/>
            <person name="Angelova A."/>
            <person name="Jetty R."/>
            <person name="Kudrna D."/>
            <person name="Golser W."/>
            <person name="Rivera L."/>
            <person name="Zhang J."/>
            <person name="Wing R."/>
        </authorList>
    </citation>
    <scope>NUCLEOTIDE SEQUENCE</scope>
</reference>
<evidence type="ECO:0000313" key="4">
    <source>
        <dbReference type="Proteomes" id="UP000032180"/>
    </source>
</evidence>
<feature type="region of interest" description="Disordered" evidence="1">
    <location>
        <begin position="74"/>
        <end position="100"/>
    </location>
</feature>
<proteinExistence type="predicted"/>
<keyword evidence="2" id="KW-0472">Membrane</keyword>
<evidence type="ECO:0000256" key="2">
    <source>
        <dbReference type="SAM" id="Phobius"/>
    </source>
</evidence>